<evidence type="ECO:0000256" key="1">
    <source>
        <dbReference type="SAM" id="MobiDB-lite"/>
    </source>
</evidence>
<sequence>MAQSAPSSGSGRGKIKAHGDPAPDGRHRVEPPPRVYYYSYERSVGERGERRHGA</sequence>
<evidence type="ECO:0000313" key="2">
    <source>
        <dbReference type="EMBL" id="CAA9407391.1"/>
    </source>
</evidence>
<organism evidence="2">
    <name type="scientific">uncultured Rubrobacteraceae bacterium</name>
    <dbReference type="NCBI Taxonomy" id="349277"/>
    <lineage>
        <taxon>Bacteria</taxon>
        <taxon>Bacillati</taxon>
        <taxon>Actinomycetota</taxon>
        <taxon>Rubrobacteria</taxon>
        <taxon>Rubrobacterales</taxon>
        <taxon>Rubrobacteraceae</taxon>
        <taxon>environmental samples</taxon>
    </lineage>
</organism>
<accession>A0A6J4P687</accession>
<feature type="compositionally biased region" description="Basic and acidic residues" evidence="1">
    <location>
        <begin position="17"/>
        <end position="31"/>
    </location>
</feature>
<proteinExistence type="predicted"/>
<gene>
    <name evidence="2" type="ORF">AVDCRST_MAG22-1636</name>
</gene>
<protein>
    <submittedName>
        <fullName evidence="2">Uncharacterized protein</fullName>
    </submittedName>
</protein>
<reference evidence="2" key="1">
    <citation type="submission" date="2020-02" db="EMBL/GenBank/DDBJ databases">
        <authorList>
            <person name="Meier V. D."/>
        </authorList>
    </citation>
    <scope>NUCLEOTIDE SEQUENCE</scope>
    <source>
        <strain evidence="2">AVDCRST_MAG22</strain>
    </source>
</reference>
<feature type="compositionally biased region" description="Basic and acidic residues" evidence="1">
    <location>
        <begin position="43"/>
        <end position="54"/>
    </location>
</feature>
<dbReference type="EMBL" id="CADCUV010000066">
    <property type="protein sequence ID" value="CAA9407391.1"/>
    <property type="molecule type" value="Genomic_DNA"/>
</dbReference>
<dbReference type="AlphaFoldDB" id="A0A6J4P687"/>
<feature type="region of interest" description="Disordered" evidence="1">
    <location>
        <begin position="1"/>
        <end position="54"/>
    </location>
</feature>
<name>A0A6J4P687_9ACTN</name>